<dbReference type="HOGENOM" id="CLU_1759290_0_0_1"/>
<dbReference type="RefSeq" id="XP_003670795.1">
    <property type="nucleotide sequence ID" value="XM_003670747.1"/>
</dbReference>
<sequence length="161" mass="17757">MTLDVNYTNGTNDNIFPRSMMNNTTDYSSVPITWELPNIGEDFIESTPASTTTCVSATSTLVESEITVSSLDTNSSINFISFSPIPSHIYPAFSRNSGRGRRNAISVPHNSFISHQQSIICTIQNDIRGYTSSQASNNNELNEFKIILIGYFQGVPAYDVI</sequence>
<reference evidence="1" key="2">
    <citation type="submission" date="2011-08" db="EMBL/GenBank/DDBJ databases">
        <authorList>
            <person name="Byrne K."/>
        </authorList>
    </citation>
    <scope>NUCLEOTIDE SEQUENCE</scope>
    <source>
        <strain evidence="1">Type strain:CBS 421</strain>
    </source>
</reference>
<dbReference type="AlphaFoldDB" id="G0WCM7"/>
<dbReference type="RefSeq" id="XP_003670781.1">
    <property type="nucleotide sequence ID" value="XM_003670733.1"/>
</dbReference>
<dbReference type="Proteomes" id="UP000000689">
    <property type="component" value="Chromosome 6"/>
</dbReference>
<dbReference type="GeneID" id="11496890"/>
<organism evidence="1 3">
    <name type="scientific">Naumovozyma dairenensis (strain ATCC 10597 / BCRC 20456 / CBS 421 / NBRC 0211 / NRRL Y-12639)</name>
    <name type="common">Saccharomyces dairenensis</name>
    <dbReference type="NCBI Taxonomy" id="1071378"/>
    <lineage>
        <taxon>Eukaryota</taxon>
        <taxon>Fungi</taxon>
        <taxon>Dikarya</taxon>
        <taxon>Ascomycota</taxon>
        <taxon>Saccharomycotina</taxon>
        <taxon>Saccharomycetes</taxon>
        <taxon>Saccharomycetales</taxon>
        <taxon>Saccharomycetaceae</taxon>
        <taxon>Naumovozyma</taxon>
    </lineage>
</organism>
<dbReference type="GeneID" id="11496876"/>
<name>G0WCM7_NAUDC</name>
<keyword evidence="3" id="KW-1185">Reference proteome</keyword>
<dbReference type="KEGG" id="ndi:NDAI_0F02340"/>
<dbReference type="KEGG" id="ndi:NDAI_0F02200"/>
<evidence type="ECO:0000313" key="2">
    <source>
        <dbReference type="EMBL" id="CCD25552.1"/>
    </source>
</evidence>
<proteinExistence type="predicted"/>
<gene>
    <name evidence="1" type="primary">NDAI0F02200</name>
    <name evidence="2" type="synonym">NDAI0F02340</name>
    <name evidence="1" type="ordered locus">NDAI_0F02200</name>
    <name evidence="2" type="ordered locus">NDAI_0F02340</name>
</gene>
<evidence type="ECO:0000313" key="1">
    <source>
        <dbReference type="EMBL" id="CCD25538.1"/>
    </source>
</evidence>
<protein>
    <submittedName>
        <fullName evidence="1">Uncharacterized protein</fullName>
    </submittedName>
</protein>
<reference evidence="1 3" key="1">
    <citation type="journal article" date="2011" name="Proc. Natl. Acad. Sci. U.S.A.">
        <title>Evolutionary erosion of yeast sex chromosomes by mating-type switching accidents.</title>
        <authorList>
            <person name="Gordon J.L."/>
            <person name="Armisen D."/>
            <person name="Proux-Wera E."/>
            <person name="Oheigeartaigh S.S."/>
            <person name="Byrne K.P."/>
            <person name="Wolfe K.H."/>
        </authorList>
    </citation>
    <scope>NUCLEOTIDE SEQUENCE [LARGE SCALE GENOMIC DNA]</scope>
    <source>
        <strain evidence="3">ATCC 10597 / BCRC 20456 / CBS 421 / NBRC 0211 / NRRL Y-12639</strain>
        <strain evidence="1">Type strain:CBS 421</strain>
    </source>
</reference>
<accession>G0WCM7</accession>
<dbReference type="EMBL" id="HE580272">
    <property type="protein sequence ID" value="CCD25552.1"/>
    <property type="molecule type" value="Genomic_DNA"/>
</dbReference>
<evidence type="ECO:0000313" key="3">
    <source>
        <dbReference type="Proteomes" id="UP000000689"/>
    </source>
</evidence>
<dbReference type="EMBL" id="HE580272">
    <property type="protein sequence ID" value="CCD25538.1"/>
    <property type="molecule type" value="Genomic_DNA"/>
</dbReference>